<name>A0AAW6H2N1_BACUN</name>
<dbReference type="Proteomes" id="UP001222603">
    <property type="component" value="Unassembled WGS sequence"/>
</dbReference>
<organism evidence="1 2">
    <name type="scientific">Bacteroides uniformis</name>
    <dbReference type="NCBI Taxonomy" id="820"/>
    <lineage>
        <taxon>Bacteria</taxon>
        <taxon>Pseudomonadati</taxon>
        <taxon>Bacteroidota</taxon>
        <taxon>Bacteroidia</taxon>
        <taxon>Bacteroidales</taxon>
        <taxon>Bacteroidaceae</taxon>
        <taxon>Bacteroides</taxon>
    </lineage>
</organism>
<evidence type="ECO:0000313" key="1">
    <source>
        <dbReference type="EMBL" id="MDC1901353.1"/>
    </source>
</evidence>
<evidence type="ECO:0000313" key="2">
    <source>
        <dbReference type="Proteomes" id="UP001222603"/>
    </source>
</evidence>
<sequence length="230" mass="25865">PEFSYYEEGFNAGYQMRVKEGGSLGDIYGNAFRRNEDGSIMVDETSKRPLGNTGNKDLLGNANPDFTMGWSNTLTYKNLELYFLIDFRFGGEVMSLTQSELDANGVTKVTEDARTRGYVEYQGQKFNDPRAFYSAVGGRNAISEYYMYDATCIRLREVSLSYSFPKTILENSRFIKGIDVSLAARNLCFLKKEAPFDPDAVMSVGNNNQGVDVFGMPTTRNIGFNLRLTF</sequence>
<dbReference type="EMBL" id="JAQNSI010000344">
    <property type="protein sequence ID" value="MDC1901353.1"/>
    <property type="molecule type" value="Genomic_DNA"/>
</dbReference>
<reference evidence="1" key="1">
    <citation type="submission" date="2022-10" db="EMBL/GenBank/DDBJ databases">
        <title>Human gut microbiome strain richness.</title>
        <authorList>
            <person name="Chen-Liaw A."/>
        </authorList>
    </citation>
    <scope>NUCLEOTIDE SEQUENCE</scope>
    <source>
        <strain evidence="1">1001713st1_F9_1001713B170221_170320</strain>
    </source>
</reference>
<dbReference type="AlphaFoldDB" id="A0AAW6H2N1"/>
<proteinExistence type="predicted"/>
<protein>
    <submittedName>
        <fullName evidence="1">SusC/RagA family protein</fullName>
    </submittedName>
</protein>
<comment type="caution">
    <text evidence="1">The sequence shown here is derived from an EMBL/GenBank/DDBJ whole genome shotgun (WGS) entry which is preliminary data.</text>
</comment>
<feature type="non-terminal residue" evidence="1">
    <location>
        <position position="1"/>
    </location>
</feature>
<accession>A0AAW6H2N1</accession>
<gene>
    <name evidence="1" type="ORF">POZ10_12070</name>
</gene>